<dbReference type="Pfam" id="PF00072">
    <property type="entry name" value="Response_reg"/>
    <property type="match status" value="1"/>
</dbReference>
<sequence>MRDLRPILLVEDSLQDAELTIAALARCQLLNPVIHVRDGEEALDYLRSTGRYAGQHHGGPVVVLLDLKLPKLNGLEVLAEIRRDAALRHTPVVMLTASRQDRDLVKSYEVGVNAFVVKPLDFDEFLSAVQELGMFWGVTNQPPPPFLPTA</sequence>
<dbReference type="InterPro" id="IPR001789">
    <property type="entry name" value="Sig_transdc_resp-reg_receiver"/>
</dbReference>
<dbReference type="InterPro" id="IPR052893">
    <property type="entry name" value="TCS_response_regulator"/>
</dbReference>
<comment type="caution">
    <text evidence="3">The sequence shown here is derived from an EMBL/GenBank/DDBJ whole genome shotgun (WGS) entry which is preliminary data.</text>
</comment>
<gene>
    <name evidence="3" type="ORF">ABB28_00010</name>
</gene>
<feature type="domain" description="Response regulatory" evidence="2">
    <location>
        <begin position="6"/>
        <end position="133"/>
    </location>
</feature>
<dbReference type="Gene3D" id="3.40.50.2300">
    <property type="match status" value="1"/>
</dbReference>
<name>A0A0R0DHQ9_9GAMM</name>
<dbReference type="AlphaFoldDB" id="A0A0R0DHQ9"/>
<dbReference type="GO" id="GO:0000160">
    <property type="term" value="P:phosphorelay signal transduction system"/>
    <property type="evidence" value="ECO:0007669"/>
    <property type="project" value="InterPro"/>
</dbReference>
<dbReference type="CDD" id="cd17557">
    <property type="entry name" value="REC_Rcp-like"/>
    <property type="match status" value="1"/>
</dbReference>
<dbReference type="EMBL" id="LDJK01000001">
    <property type="protein sequence ID" value="KRG77831.1"/>
    <property type="molecule type" value="Genomic_DNA"/>
</dbReference>
<dbReference type="PATRIC" id="fig|517011.3.peg.4"/>
<dbReference type="Proteomes" id="UP000051386">
    <property type="component" value="Unassembled WGS sequence"/>
</dbReference>
<dbReference type="InterPro" id="IPR011006">
    <property type="entry name" value="CheY-like_superfamily"/>
</dbReference>
<protein>
    <submittedName>
        <fullName evidence="3">Chemotaxis protein CheY</fullName>
    </submittedName>
</protein>
<dbReference type="PROSITE" id="PS50110">
    <property type="entry name" value="RESPONSE_REGULATORY"/>
    <property type="match status" value="1"/>
</dbReference>
<proteinExistence type="predicted"/>
<dbReference type="PANTHER" id="PTHR44520:SF1">
    <property type="entry name" value="TWO-COMPONENT SYSTEM REGULATORY PROTEIN"/>
    <property type="match status" value="1"/>
</dbReference>
<feature type="modified residue" description="4-aspartylphosphate" evidence="1">
    <location>
        <position position="66"/>
    </location>
</feature>
<evidence type="ECO:0000313" key="3">
    <source>
        <dbReference type="EMBL" id="KRG77831.1"/>
    </source>
</evidence>
<evidence type="ECO:0000259" key="2">
    <source>
        <dbReference type="PROSITE" id="PS50110"/>
    </source>
</evidence>
<dbReference type="SUPFAM" id="SSF52172">
    <property type="entry name" value="CheY-like"/>
    <property type="match status" value="1"/>
</dbReference>
<reference evidence="3 4" key="1">
    <citation type="submission" date="2015-05" db="EMBL/GenBank/DDBJ databases">
        <title>Genome sequencing and analysis of members of genus Stenotrophomonas.</title>
        <authorList>
            <person name="Patil P.P."/>
            <person name="Midha S."/>
            <person name="Patil P.B."/>
        </authorList>
    </citation>
    <scope>NUCLEOTIDE SEQUENCE [LARGE SCALE GENOMIC DNA]</scope>
    <source>
        <strain evidence="3 4">DSM 21508</strain>
    </source>
</reference>
<accession>A0A0R0DHQ9</accession>
<keyword evidence="4" id="KW-1185">Reference proteome</keyword>
<dbReference type="RefSeq" id="WP_057506654.1">
    <property type="nucleotide sequence ID" value="NZ_DAMBRS010000001.1"/>
</dbReference>
<organism evidence="3 4">
    <name type="scientific">Stenotrophomonas chelatiphaga</name>
    <dbReference type="NCBI Taxonomy" id="517011"/>
    <lineage>
        <taxon>Bacteria</taxon>
        <taxon>Pseudomonadati</taxon>
        <taxon>Pseudomonadota</taxon>
        <taxon>Gammaproteobacteria</taxon>
        <taxon>Lysobacterales</taxon>
        <taxon>Lysobacteraceae</taxon>
        <taxon>Stenotrophomonas</taxon>
    </lineage>
</organism>
<keyword evidence="1" id="KW-0597">Phosphoprotein</keyword>
<dbReference type="PANTHER" id="PTHR44520">
    <property type="entry name" value="RESPONSE REGULATOR RCP1-RELATED"/>
    <property type="match status" value="1"/>
</dbReference>
<evidence type="ECO:0000313" key="4">
    <source>
        <dbReference type="Proteomes" id="UP000051386"/>
    </source>
</evidence>
<evidence type="ECO:0000256" key="1">
    <source>
        <dbReference type="PROSITE-ProRule" id="PRU00169"/>
    </source>
</evidence>
<dbReference type="SMART" id="SM00448">
    <property type="entry name" value="REC"/>
    <property type="match status" value="1"/>
</dbReference>